<proteinExistence type="predicted"/>
<protein>
    <submittedName>
        <fullName evidence="2">Helix-turn-helix transcriptional regulator</fullName>
    </submittedName>
</protein>
<dbReference type="Proteomes" id="UP001432062">
    <property type="component" value="Chromosome"/>
</dbReference>
<dbReference type="Pfam" id="PF17765">
    <property type="entry name" value="MLTR_LBD"/>
    <property type="match status" value="1"/>
</dbReference>
<dbReference type="RefSeq" id="WP_329414548.1">
    <property type="nucleotide sequence ID" value="NZ_CP109441.1"/>
</dbReference>
<evidence type="ECO:0000313" key="3">
    <source>
        <dbReference type="Proteomes" id="UP001432062"/>
    </source>
</evidence>
<dbReference type="PANTHER" id="PTHR35010">
    <property type="entry name" value="BLL4672 PROTEIN-RELATED"/>
    <property type="match status" value="1"/>
</dbReference>
<dbReference type="PROSITE" id="PS50943">
    <property type="entry name" value="HTH_CROC1"/>
    <property type="match status" value="1"/>
</dbReference>
<organism evidence="2 3">
    <name type="scientific">Nocardia vinacea</name>
    <dbReference type="NCBI Taxonomy" id="96468"/>
    <lineage>
        <taxon>Bacteria</taxon>
        <taxon>Bacillati</taxon>
        <taxon>Actinomycetota</taxon>
        <taxon>Actinomycetes</taxon>
        <taxon>Mycobacteriales</taxon>
        <taxon>Nocardiaceae</taxon>
        <taxon>Nocardia</taxon>
    </lineage>
</organism>
<gene>
    <name evidence="2" type="ORF">OG563_17910</name>
</gene>
<dbReference type="InterPro" id="IPR041413">
    <property type="entry name" value="MLTR_LBD"/>
</dbReference>
<dbReference type="SUPFAM" id="SSF47413">
    <property type="entry name" value="lambda repressor-like DNA-binding domains"/>
    <property type="match status" value="1"/>
</dbReference>
<dbReference type="Gene3D" id="3.30.450.180">
    <property type="match status" value="1"/>
</dbReference>
<feature type="domain" description="HTH cro/C1-type" evidence="1">
    <location>
        <begin position="36"/>
        <end position="87"/>
    </location>
</feature>
<dbReference type="Pfam" id="PF13560">
    <property type="entry name" value="HTH_31"/>
    <property type="match status" value="1"/>
</dbReference>
<dbReference type="SMART" id="SM00530">
    <property type="entry name" value="HTH_XRE"/>
    <property type="match status" value="1"/>
</dbReference>
<name>A0ABZ1Z768_9NOCA</name>
<dbReference type="PANTHER" id="PTHR35010:SF2">
    <property type="entry name" value="BLL4672 PROTEIN"/>
    <property type="match status" value="1"/>
</dbReference>
<accession>A0ABZ1Z768</accession>
<sequence>MDEKEAARTAVREFLSTRRDRVSPADVGLPETGTRRRVKGLRREEVALLAGVSPQYYIRLERGKATGPSPGVVDAIATVLRLDDDERAHLDRLLAALTPGARKHRKPPVKDTVSPGIRVLLDSIAHLPAVVFNSRLDVLAVNDLGRALYASMLDVENPQNTARFIFLDEHAARALFPEWERIADDTVSILRTEAGRHPDDPQLIALIGTLSTHSRTFRTRWAANDVKTHRAGTKAFRHPLFGELVLPYENLTIDAVGDQVLTVFTPQPGTSEHDAIQLLASWTAPSNPAPNRSSPKT</sequence>
<dbReference type="EMBL" id="CP109441">
    <property type="protein sequence ID" value="WUV49896.1"/>
    <property type="molecule type" value="Genomic_DNA"/>
</dbReference>
<keyword evidence="3" id="KW-1185">Reference proteome</keyword>
<dbReference type="Gene3D" id="1.10.260.40">
    <property type="entry name" value="lambda repressor-like DNA-binding domains"/>
    <property type="match status" value="1"/>
</dbReference>
<evidence type="ECO:0000313" key="2">
    <source>
        <dbReference type="EMBL" id="WUV49896.1"/>
    </source>
</evidence>
<dbReference type="InterPro" id="IPR010982">
    <property type="entry name" value="Lambda_DNA-bd_dom_sf"/>
</dbReference>
<evidence type="ECO:0000259" key="1">
    <source>
        <dbReference type="PROSITE" id="PS50943"/>
    </source>
</evidence>
<dbReference type="CDD" id="cd00093">
    <property type="entry name" value="HTH_XRE"/>
    <property type="match status" value="1"/>
</dbReference>
<dbReference type="InterPro" id="IPR001387">
    <property type="entry name" value="Cro/C1-type_HTH"/>
</dbReference>
<reference evidence="2" key="1">
    <citation type="submission" date="2022-10" db="EMBL/GenBank/DDBJ databases">
        <title>The complete genomes of actinobacterial strains from the NBC collection.</title>
        <authorList>
            <person name="Joergensen T.S."/>
            <person name="Alvarez Arevalo M."/>
            <person name="Sterndorff E.B."/>
            <person name="Faurdal D."/>
            <person name="Vuksanovic O."/>
            <person name="Mourched A.-S."/>
            <person name="Charusanti P."/>
            <person name="Shaw S."/>
            <person name="Blin K."/>
            <person name="Weber T."/>
        </authorList>
    </citation>
    <scope>NUCLEOTIDE SEQUENCE</scope>
    <source>
        <strain evidence="2">NBC_01482</strain>
    </source>
</reference>